<protein>
    <submittedName>
        <fullName evidence="2">Uncharacterized protein</fullName>
    </submittedName>
</protein>
<evidence type="ECO:0000313" key="2">
    <source>
        <dbReference type="EMBL" id="TDC79086.1"/>
    </source>
</evidence>
<sequence length="70" mass="6573">MRTRVVMGWEEADGGGRGAGRRGAAGAPGTARPGGGDRAVAGQPVGGRGVAAPHAGEAQVLTGRGAGAGP</sequence>
<feature type="region of interest" description="Disordered" evidence="1">
    <location>
        <begin position="1"/>
        <end position="70"/>
    </location>
</feature>
<name>A0A4R4TQR3_9ACTN</name>
<evidence type="ECO:0000256" key="1">
    <source>
        <dbReference type="SAM" id="MobiDB-lite"/>
    </source>
</evidence>
<proteinExistence type="predicted"/>
<dbReference type="AlphaFoldDB" id="A0A4R4TQR3"/>
<accession>A0A4R4TQR3</accession>
<dbReference type="Proteomes" id="UP000295345">
    <property type="component" value="Unassembled WGS sequence"/>
</dbReference>
<reference evidence="2 3" key="1">
    <citation type="submission" date="2019-03" db="EMBL/GenBank/DDBJ databases">
        <title>Draft genome sequences of novel Actinobacteria.</title>
        <authorList>
            <person name="Sahin N."/>
            <person name="Ay H."/>
            <person name="Saygin H."/>
        </authorList>
    </citation>
    <scope>NUCLEOTIDE SEQUENCE [LARGE SCALE GENOMIC DNA]</scope>
    <source>
        <strain evidence="2 3">DSM 41900</strain>
    </source>
</reference>
<comment type="caution">
    <text evidence="2">The sequence shown here is derived from an EMBL/GenBank/DDBJ whole genome shotgun (WGS) entry which is preliminary data.</text>
</comment>
<keyword evidence="3" id="KW-1185">Reference proteome</keyword>
<gene>
    <name evidence="2" type="ORF">E1283_03530</name>
</gene>
<dbReference type="EMBL" id="SMKI01000022">
    <property type="protein sequence ID" value="TDC79086.1"/>
    <property type="molecule type" value="Genomic_DNA"/>
</dbReference>
<organism evidence="2 3">
    <name type="scientific">Streptomyces hainanensis</name>
    <dbReference type="NCBI Taxonomy" id="402648"/>
    <lineage>
        <taxon>Bacteria</taxon>
        <taxon>Bacillati</taxon>
        <taxon>Actinomycetota</taxon>
        <taxon>Actinomycetes</taxon>
        <taxon>Kitasatosporales</taxon>
        <taxon>Streptomycetaceae</taxon>
        <taxon>Streptomyces</taxon>
    </lineage>
</organism>
<evidence type="ECO:0000313" key="3">
    <source>
        <dbReference type="Proteomes" id="UP000295345"/>
    </source>
</evidence>